<proteinExistence type="inferred from homology"/>
<keyword evidence="8 15" id="KW-0675">Receptor</keyword>
<dbReference type="InterPro" id="IPR000531">
    <property type="entry name" value="Beta-barrel_TonB"/>
</dbReference>
<dbReference type="Gene3D" id="2.40.170.20">
    <property type="entry name" value="TonB-dependent receptor, beta-barrel domain"/>
    <property type="match status" value="1"/>
</dbReference>
<dbReference type="InterPro" id="IPR037066">
    <property type="entry name" value="Plug_dom_sf"/>
</dbReference>
<dbReference type="Proteomes" id="UP001365405">
    <property type="component" value="Unassembled WGS sequence"/>
</dbReference>
<gene>
    <name evidence="15" type="ORF">AACH10_02515</name>
</gene>
<keyword evidence="6 11" id="KW-0798">TonB box</keyword>
<comment type="similarity">
    <text evidence="2 10 11">Belongs to the TonB-dependent receptor family.</text>
</comment>
<dbReference type="PROSITE" id="PS52016">
    <property type="entry name" value="TONB_DEPENDENT_REC_3"/>
    <property type="match status" value="1"/>
</dbReference>
<keyword evidence="5 10" id="KW-0812">Transmembrane</keyword>
<evidence type="ECO:0000256" key="5">
    <source>
        <dbReference type="ARBA" id="ARBA00022692"/>
    </source>
</evidence>
<sequence length="941" mass="99816">MQLKSIVRAIALLGATLPVWAQTPDAPQRVEITGSSIKRIASEGALPVQIITPQELERQGISSAEQLISSLAINGNGLDNLASNADVVSGAARGNNGATSANLRNQGAASTLILLNGRRVASHGLNGGAVDLNQIPMAAVERIEILKDGASAIYGTDAIGGVINFILKKNFNGLQAQVFTDTTQHGGGNIARVGLTGGFGDLDRDRYNLLFAASFSDSQKLRGDQRSFVNTFQPDRGLSVDTRGTPYATVFAVSNADTILSNKSTTGPKLPGGTQAYNGINVLDLPGQAGCSSIDGMSAYDEKLWATPAAAYGCAWDTGRAAVLQQPVQNSNLVTRGTLRLGEHQLTGEVVMARSESAKSFSNAQLSTSATTPFLYPSTGAAYDTVFNALAAVFPSISANYGKPIAYRWRCMACGEREIKTVSDTGRVLLAADGPLPWLAGWDYRSGLSYAFSDVSSTLGSGYYYRDALVAAMNTGKINPFLAAGQSQTAEGLALLESTSARGVTLYGGKYEVTEADVTASGPVGKLPGGDVMVAAGLNARNENYKFNGDQRAASARPVIFLAPFDDANALAGVSRSVRAAFGEVQLPIMKQLELNLAARYDDYSGFGSTTNPKVSLRFTPMDSLLLRASYSTGFRVPTFNQLYNGITDTTYAGKDLVDPAKCASGKVDSTVVGCEAITPIIRTGGKEDLGPEESKQWTAGFVWAPRADFSVGADWWSIRRNGTIQSLSLSTLVGNYGLFRDRFITDGAGTLLVIDDRWINAGETITKGVDLNVQGSLPVMDGKLAAKLEGTYLIEKKSRLVASAPFGASEVARFTRADDLGLRWKHTLSFTYSRGAWSGALIQQYSSAYLDAVLPGVANGTVVPANWSPTVPAYTLYHASVKYTGIKNLGLTVGVKNLFDKTPPFSAAYDSNTGAGSSWEPRVADPRGRSLVLSVDYKFF</sequence>
<evidence type="ECO:0000256" key="10">
    <source>
        <dbReference type="PROSITE-ProRule" id="PRU01360"/>
    </source>
</evidence>
<keyword evidence="3 10" id="KW-0813">Transport</keyword>
<feature type="chain" id="PRO_5046827789" evidence="12">
    <location>
        <begin position="22"/>
        <end position="941"/>
    </location>
</feature>
<evidence type="ECO:0000256" key="12">
    <source>
        <dbReference type="SAM" id="SignalP"/>
    </source>
</evidence>
<keyword evidence="12" id="KW-0732">Signal</keyword>
<keyword evidence="16" id="KW-1185">Reference proteome</keyword>
<accession>A0ABU9CF13</accession>
<keyword evidence="4 10" id="KW-1134">Transmembrane beta strand</keyword>
<evidence type="ECO:0000259" key="14">
    <source>
        <dbReference type="Pfam" id="PF07715"/>
    </source>
</evidence>
<evidence type="ECO:0000256" key="4">
    <source>
        <dbReference type="ARBA" id="ARBA00022452"/>
    </source>
</evidence>
<evidence type="ECO:0000256" key="8">
    <source>
        <dbReference type="ARBA" id="ARBA00023170"/>
    </source>
</evidence>
<feature type="signal peptide" evidence="12">
    <location>
        <begin position="1"/>
        <end position="21"/>
    </location>
</feature>
<dbReference type="PANTHER" id="PTHR47234:SF2">
    <property type="entry name" value="TONB-DEPENDENT RECEPTOR"/>
    <property type="match status" value="1"/>
</dbReference>
<name>A0ABU9CF13_9BURK</name>
<dbReference type="RefSeq" id="WP_341408775.1">
    <property type="nucleotide sequence ID" value="NZ_JBBUTH010000001.1"/>
</dbReference>
<protein>
    <submittedName>
        <fullName evidence="15">TonB-dependent receptor</fullName>
    </submittedName>
</protein>
<comment type="caution">
    <text evidence="15">The sequence shown here is derived from an EMBL/GenBank/DDBJ whole genome shotgun (WGS) entry which is preliminary data.</text>
</comment>
<evidence type="ECO:0000256" key="7">
    <source>
        <dbReference type="ARBA" id="ARBA00023136"/>
    </source>
</evidence>
<dbReference type="Gene3D" id="2.170.130.10">
    <property type="entry name" value="TonB-dependent receptor, plug domain"/>
    <property type="match status" value="1"/>
</dbReference>
<dbReference type="EMBL" id="JBBUTH010000001">
    <property type="protein sequence ID" value="MEK8049102.1"/>
    <property type="molecule type" value="Genomic_DNA"/>
</dbReference>
<evidence type="ECO:0000256" key="9">
    <source>
        <dbReference type="ARBA" id="ARBA00023237"/>
    </source>
</evidence>
<keyword evidence="9 10" id="KW-0998">Cell outer membrane</keyword>
<dbReference type="Pfam" id="PF07715">
    <property type="entry name" value="Plug"/>
    <property type="match status" value="1"/>
</dbReference>
<evidence type="ECO:0000259" key="13">
    <source>
        <dbReference type="Pfam" id="PF00593"/>
    </source>
</evidence>
<feature type="domain" description="TonB-dependent receptor plug" evidence="14">
    <location>
        <begin position="46"/>
        <end position="162"/>
    </location>
</feature>
<feature type="domain" description="TonB-dependent receptor-like beta-barrel" evidence="13">
    <location>
        <begin position="440"/>
        <end position="899"/>
    </location>
</feature>
<evidence type="ECO:0000256" key="2">
    <source>
        <dbReference type="ARBA" id="ARBA00009810"/>
    </source>
</evidence>
<evidence type="ECO:0000256" key="11">
    <source>
        <dbReference type="RuleBase" id="RU003357"/>
    </source>
</evidence>
<dbReference type="PANTHER" id="PTHR47234">
    <property type="match status" value="1"/>
</dbReference>
<evidence type="ECO:0000256" key="6">
    <source>
        <dbReference type="ARBA" id="ARBA00023077"/>
    </source>
</evidence>
<evidence type="ECO:0000256" key="1">
    <source>
        <dbReference type="ARBA" id="ARBA00004571"/>
    </source>
</evidence>
<organism evidence="15 16">
    <name type="scientific">Pseudaquabacterium inlustre</name>
    <dbReference type="NCBI Taxonomy" id="2984192"/>
    <lineage>
        <taxon>Bacteria</taxon>
        <taxon>Pseudomonadati</taxon>
        <taxon>Pseudomonadota</taxon>
        <taxon>Betaproteobacteria</taxon>
        <taxon>Burkholderiales</taxon>
        <taxon>Sphaerotilaceae</taxon>
        <taxon>Pseudaquabacterium</taxon>
    </lineage>
</organism>
<evidence type="ECO:0000313" key="16">
    <source>
        <dbReference type="Proteomes" id="UP001365405"/>
    </source>
</evidence>
<dbReference type="InterPro" id="IPR036942">
    <property type="entry name" value="Beta-barrel_TonB_sf"/>
</dbReference>
<dbReference type="SUPFAM" id="SSF56935">
    <property type="entry name" value="Porins"/>
    <property type="match status" value="1"/>
</dbReference>
<keyword evidence="7 10" id="KW-0472">Membrane</keyword>
<reference evidence="15 16" key="1">
    <citation type="submission" date="2024-04" db="EMBL/GenBank/DDBJ databases">
        <title>Novel species of the genus Ideonella isolated from streams.</title>
        <authorList>
            <person name="Lu H."/>
        </authorList>
    </citation>
    <scope>NUCLEOTIDE SEQUENCE [LARGE SCALE GENOMIC DNA]</scope>
    <source>
        <strain evidence="15 16">DXS22W</strain>
    </source>
</reference>
<comment type="subcellular location">
    <subcellularLocation>
        <location evidence="1 10">Cell outer membrane</location>
        <topology evidence="1 10">Multi-pass membrane protein</topology>
    </subcellularLocation>
</comment>
<dbReference type="InterPro" id="IPR039426">
    <property type="entry name" value="TonB-dep_rcpt-like"/>
</dbReference>
<evidence type="ECO:0000313" key="15">
    <source>
        <dbReference type="EMBL" id="MEK8049102.1"/>
    </source>
</evidence>
<dbReference type="InterPro" id="IPR012910">
    <property type="entry name" value="Plug_dom"/>
</dbReference>
<dbReference type="Pfam" id="PF00593">
    <property type="entry name" value="TonB_dep_Rec_b-barrel"/>
    <property type="match status" value="1"/>
</dbReference>
<evidence type="ECO:0000256" key="3">
    <source>
        <dbReference type="ARBA" id="ARBA00022448"/>
    </source>
</evidence>